<dbReference type="PANTHER" id="PTHR43547:SF2">
    <property type="entry name" value="HYBRID SIGNAL TRANSDUCTION HISTIDINE KINASE C"/>
    <property type="match status" value="1"/>
</dbReference>
<keyword evidence="6" id="KW-0418">Kinase</keyword>
<evidence type="ECO:0000256" key="3">
    <source>
        <dbReference type="ARBA" id="ARBA00022553"/>
    </source>
</evidence>
<evidence type="ECO:0000256" key="2">
    <source>
        <dbReference type="ARBA" id="ARBA00012438"/>
    </source>
</evidence>
<dbReference type="PANTHER" id="PTHR43547">
    <property type="entry name" value="TWO-COMPONENT HISTIDINE KINASE"/>
    <property type="match status" value="1"/>
</dbReference>
<dbReference type="PROSITE" id="PS50112">
    <property type="entry name" value="PAS"/>
    <property type="match status" value="1"/>
</dbReference>
<dbReference type="InterPro" id="IPR005467">
    <property type="entry name" value="His_kinase_dom"/>
</dbReference>
<accession>A0ABX7QDX9</accession>
<dbReference type="InterPro" id="IPR036890">
    <property type="entry name" value="HATPase_C_sf"/>
</dbReference>
<reference evidence="6 7" key="1">
    <citation type="submission" date="2021-03" db="EMBL/GenBank/DDBJ databases">
        <title>Flavobacterium kribbensis sp. nov, an endophytic bacteria, isolated from soybean.</title>
        <authorList>
            <person name="Lee J."/>
            <person name="Seo J."/>
        </authorList>
    </citation>
    <scope>NUCLEOTIDE SEQUENCE [LARGE SCALE GENOMIC DNA]</scope>
    <source>
        <strain evidence="6 7">BB8</strain>
    </source>
</reference>
<dbReference type="PROSITE" id="PS50109">
    <property type="entry name" value="HIS_KIN"/>
    <property type="match status" value="1"/>
</dbReference>
<gene>
    <name evidence="6" type="ORF">J0383_21795</name>
</gene>
<keyword evidence="7" id="KW-1185">Reference proteome</keyword>
<evidence type="ECO:0000259" key="4">
    <source>
        <dbReference type="PROSITE" id="PS50109"/>
    </source>
</evidence>
<dbReference type="InterPro" id="IPR003661">
    <property type="entry name" value="HisK_dim/P_dom"/>
</dbReference>
<evidence type="ECO:0000259" key="5">
    <source>
        <dbReference type="PROSITE" id="PS50112"/>
    </source>
</evidence>
<dbReference type="InterPro" id="IPR003594">
    <property type="entry name" value="HATPase_dom"/>
</dbReference>
<feature type="domain" description="PAS" evidence="5">
    <location>
        <begin position="10"/>
        <end position="69"/>
    </location>
</feature>
<sequence>MYLGKNGDISRIELKKLIDFLPYPIIVSENTDGESKYLFFNKNFTNKIGYDLSEIENRDELSRLFYPDEAYREKIIKEWNAKAELVKNNEKGFIKMKAKITCKSGEKKWYEIKASLVNDLNIVTFVNINSDMILQERLKKKNLNNDRMLSILGHDLRSPIANLISISSMGEQSEISQEEFIALMQIIKEESVEVLQLLDTTFNWAKLNFNTIQLKETLIDFKALINDVLKVYKSTYENKGIAVTVDIEKIGSIENDLEILTIIVRNLISNAIKFTSKNGLIAISAEENELIITDSGVGMTEEMVDSILDLNYSTRRGTDNEKGVGIGLQLALSLAEKINCRLVINSEVSKGTSVSILFDSEEN</sequence>
<dbReference type="SMART" id="SM00387">
    <property type="entry name" value="HATPase_c"/>
    <property type="match status" value="1"/>
</dbReference>
<dbReference type="Gene3D" id="1.10.287.130">
    <property type="match status" value="1"/>
</dbReference>
<protein>
    <recommendedName>
        <fullName evidence="2">histidine kinase</fullName>
        <ecNumber evidence="2">2.7.13.3</ecNumber>
    </recommendedName>
</protein>
<dbReference type="CDD" id="cd00075">
    <property type="entry name" value="HATPase"/>
    <property type="match status" value="1"/>
</dbReference>
<evidence type="ECO:0000313" key="6">
    <source>
        <dbReference type="EMBL" id="QSW88859.1"/>
    </source>
</evidence>
<feature type="domain" description="Histidine kinase" evidence="4">
    <location>
        <begin position="151"/>
        <end position="362"/>
    </location>
</feature>
<keyword evidence="3" id="KW-0597">Phosphoprotein</keyword>
<dbReference type="InterPro" id="IPR036097">
    <property type="entry name" value="HisK_dim/P_sf"/>
</dbReference>
<dbReference type="CDD" id="cd00082">
    <property type="entry name" value="HisKA"/>
    <property type="match status" value="1"/>
</dbReference>
<dbReference type="SUPFAM" id="SSF47384">
    <property type="entry name" value="Homodimeric domain of signal transducing histidine kinase"/>
    <property type="match status" value="1"/>
</dbReference>
<dbReference type="SUPFAM" id="SSF55785">
    <property type="entry name" value="PYP-like sensor domain (PAS domain)"/>
    <property type="match status" value="1"/>
</dbReference>
<dbReference type="Gene3D" id="3.30.565.10">
    <property type="entry name" value="Histidine kinase-like ATPase, C-terminal domain"/>
    <property type="match status" value="1"/>
</dbReference>
<dbReference type="Proteomes" id="UP000663440">
    <property type="component" value="Chromosome"/>
</dbReference>
<dbReference type="GO" id="GO:0016301">
    <property type="term" value="F:kinase activity"/>
    <property type="evidence" value="ECO:0007669"/>
    <property type="project" value="UniProtKB-KW"/>
</dbReference>
<dbReference type="InterPro" id="IPR000014">
    <property type="entry name" value="PAS"/>
</dbReference>
<evidence type="ECO:0000313" key="7">
    <source>
        <dbReference type="Proteomes" id="UP000663440"/>
    </source>
</evidence>
<dbReference type="Pfam" id="PF02518">
    <property type="entry name" value="HATPase_c"/>
    <property type="match status" value="1"/>
</dbReference>
<dbReference type="EMBL" id="CP071448">
    <property type="protein sequence ID" value="QSW88859.1"/>
    <property type="molecule type" value="Genomic_DNA"/>
</dbReference>
<comment type="catalytic activity">
    <reaction evidence="1">
        <text>ATP + protein L-histidine = ADP + protein N-phospho-L-histidine.</text>
        <dbReference type="EC" id="2.7.13.3"/>
    </reaction>
</comment>
<evidence type="ECO:0000256" key="1">
    <source>
        <dbReference type="ARBA" id="ARBA00000085"/>
    </source>
</evidence>
<dbReference type="InterPro" id="IPR035965">
    <property type="entry name" value="PAS-like_dom_sf"/>
</dbReference>
<name>A0ABX7QDX9_9FLAO</name>
<dbReference type="RefSeq" id="WP_207296058.1">
    <property type="nucleotide sequence ID" value="NZ_CP071448.1"/>
</dbReference>
<proteinExistence type="predicted"/>
<organism evidence="6 7">
    <name type="scientific">Flavobacterium endoglycinae</name>
    <dbReference type="NCBI Taxonomy" id="2816357"/>
    <lineage>
        <taxon>Bacteria</taxon>
        <taxon>Pseudomonadati</taxon>
        <taxon>Bacteroidota</taxon>
        <taxon>Flavobacteriia</taxon>
        <taxon>Flavobacteriales</taxon>
        <taxon>Flavobacteriaceae</taxon>
        <taxon>Flavobacterium</taxon>
    </lineage>
</organism>
<dbReference type="SUPFAM" id="SSF55874">
    <property type="entry name" value="ATPase domain of HSP90 chaperone/DNA topoisomerase II/histidine kinase"/>
    <property type="match status" value="1"/>
</dbReference>
<keyword evidence="6" id="KW-0808">Transferase</keyword>
<dbReference type="Gene3D" id="3.30.450.20">
    <property type="entry name" value="PAS domain"/>
    <property type="match status" value="1"/>
</dbReference>
<dbReference type="EC" id="2.7.13.3" evidence="2"/>